<protein>
    <submittedName>
        <fullName evidence="2">Uncharacterized protein</fullName>
    </submittedName>
</protein>
<feature type="chain" id="PRO_5016928977" evidence="1">
    <location>
        <begin position="20"/>
        <end position="233"/>
    </location>
</feature>
<organism evidence="2 3">
    <name type="scientific">Rikenella microfusus</name>
    <dbReference type="NCBI Taxonomy" id="28139"/>
    <lineage>
        <taxon>Bacteria</taxon>
        <taxon>Pseudomonadati</taxon>
        <taxon>Bacteroidota</taxon>
        <taxon>Bacteroidia</taxon>
        <taxon>Bacteroidales</taxon>
        <taxon>Rikenellaceae</taxon>
        <taxon>Rikenella</taxon>
    </lineage>
</organism>
<sequence>MKTTLNLFIVSFAALLLSACSEEMKYSCSPEANAWVERNLSEIKQMNRAQFCAIPYDEYQRAAFRVFSPQQRMQVWLGKITETLKLGWNAAERAHIVKLQEIITEHGDWFEPRTSKMQAEEVDDDISLTMFEWAEYAYETLHWTREQVYALAVTPNAVQSTDGKVAQKFRLGELEDPEIPEKPGGPDWGNLTCECNLDHDFCWSGTCTAKGCGDPGTGGCGWVWMQKCNGLCM</sequence>
<proteinExistence type="predicted"/>
<gene>
    <name evidence="2" type="ORF">NCTC11190_00719</name>
</gene>
<feature type="signal peptide" evidence="1">
    <location>
        <begin position="1"/>
        <end position="19"/>
    </location>
</feature>
<dbReference type="OrthoDB" id="1086668at2"/>
<reference evidence="2 3" key="1">
    <citation type="submission" date="2018-06" db="EMBL/GenBank/DDBJ databases">
        <authorList>
            <consortium name="Pathogen Informatics"/>
            <person name="Doyle S."/>
        </authorList>
    </citation>
    <scope>NUCLEOTIDE SEQUENCE [LARGE SCALE GENOMIC DNA]</scope>
    <source>
        <strain evidence="2 3">NCTC11190</strain>
    </source>
</reference>
<evidence type="ECO:0000313" key="2">
    <source>
        <dbReference type="EMBL" id="SUE33511.1"/>
    </source>
</evidence>
<dbReference type="AlphaFoldDB" id="A0A379MPD7"/>
<evidence type="ECO:0000256" key="1">
    <source>
        <dbReference type="SAM" id="SignalP"/>
    </source>
</evidence>
<dbReference type="PROSITE" id="PS51257">
    <property type="entry name" value="PROKAR_LIPOPROTEIN"/>
    <property type="match status" value="1"/>
</dbReference>
<evidence type="ECO:0000313" key="3">
    <source>
        <dbReference type="Proteomes" id="UP000255233"/>
    </source>
</evidence>
<dbReference type="EMBL" id="UGVL01000001">
    <property type="protein sequence ID" value="SUE33511.1"/>
    <property type="molecule type" value="Genomic_DNA"/>
</dbReference>
<dbReference type="RefSeq" id="WP_037291464.1">
    <property type="nucleotide sequence ID" value="NZ_UGVL01000001.1"/>
</dbReference>
<dbReference type="Proteomes" id="UP000255233">
    <property type="component" value="Unassembled WGS sequence"/>
</dbReference>
<keyword evidence="3" id="KW-1185">Reference proteome</keyword>
<keyword evidence="1" id="KW-0732">Signal</keyword>
<accession>A0A379MPD7</accession>
<dbReference type="STRING" id="880526.GCA_000427365_00727"/>
<name>A0A379MPD7_9BACT</name>
<dbReference type="NCBIfam" id="NF033852">
    <property type="entry name" value="fulvocin_rel"/>
    <property type="match status" value="1"/>
</dbReference>